<comment type="caution">
    <text evidence="2">The sequence shown here is derived from an EMBL/GenBank/DDBJ whole genome shotgun (WGS) entry which is preliminary data.</text>
</comment>
<accession>A0ABW4KHU3</accession>
<evidence type="ECO:0000256" key="1">
    <source>
        <dbReference type="SAM" id="Phobius"/>
    </source>
</evidence>
<dbReference type="Proteomes" id="UP001597301">
    <property type="component" value="Unassembled WGS sequence"/>
</dbReference>
<proteinExistence type="predicted"/>
<sequence length="86" mass="10527">MNKMKEWANRNSWWLPWVGVAATIFGLIFPHEFFKIGQSLKEFLQLLLEYWIYVIIVIWVIYVHLEIRWLKKRKKARESNSEDKVC</sequence>
<feature type="transmembrane region" description="Helical" evidence="1">
    <location>
        <begin position="12"/>
        <end position="30"/>
    </location>
</feature>
<protein>
    <submittedName>
        <fullName evidence="2">Uncharacterized protein</fullName>
    </submittedName>
</protein>
<keyword evidence="1" id="KW-1133">Transmembrane helix</keyword>
<dbReference type="EMBL" id="JBHUEO010000012">
    <property type="protein sequence ID" value="MFD1706331.1"/>
    <property type="molecule type" value="Genomic_DNA"/>
</dbReference>
<reference evidence="3" key="1">
    <citation type="journal article" date="2019" name="Int. J. Syst. Evol. Microbiol.">
        <title>The Global Catalogue of Microorganisms (GCM) 10K type strain sequencing project: providing services to taxonomists for standard genome sequencing and annotation.</title>
        <authorList>
            <consortium name="The Broad Institute Genomics Platform"/>
            <consortium name="The Broad Institute Genome Sequencing Center for Infectious Disease"/>
            <person name="Wu L."/>
            <person name="Ma J."/>
        </authorList>
    </citation>
    <scope>NUCLEOTIDE SEQUENCE [LARGE SCALE GENOMIC DNA]</scope>
    <source>
        <strain evidence="3">CGMCC 1.12295</strain>
    </source>
</reference>
<organism evidence="2 3">
    <name type="scientific">Siminovitchia sediminis</name>
    <dbReference type="NCBI Taxonomy" id="1274353"/>
    <lineage>
        <taxon>Bacteria</taxon>
        <taxon>Bacillati</taxon>
        <taxon>Bacillota</taxon>
        <taxon>Bacilli</taxon>
        <taxon>Bacillales</taxon>
        <taxon>Bacillaceae</taxon>
        <taxon>Siminovitchia</taxon>
    </lineage>
</organism>
<keyword evidence="1" id="KW-0812">Transmembrane</keyword>
<keyword evidence="3" id="KW-1185">Reference proteome</keyword>
<feature type="transmembrane region" description="Helical" evidence="1">
    <location>
        <begin position="50"/>
        <end position="67"/>
    </location>
</feature>
<gene>
    <name evidence="2" type="ORF">ACFSCZ_06115</name>
</gene>
<evidence type="ECO:0000313" key="3">
    <source>
        <dbReference type="Proteomes" id="UP001597301"/>
    </source>
</evidence>
<dbReference type="RefSeq" id="WP_380772920.1">
    <property type="nucleotide sequence ID" value="NZ_JBHUEO010000012.1"/>
</dbReference>
<evidence type="ECO:0000313" key="2">
    <source>
        <dbReference type="EMBL" id="MFD1706331.1"/>
    </source>
</evidence>
<keyword evidence="1" id="KW-0472">Membrane</keyword>
<name>A0ABW4KHU3_9BACI</name>